<organism evidence="1 2">
    <name type="scientific">Oryza sativa subsp. japonica</name>
    <name type="common">Rice</name>
    <dbReference type="NCBI Taxonomy" id="39947"/>
    <lineage>
        <taxon>Eukaryota</taxon>
        <taxon>Viridiplantae</taxon>
        <taxon>Streptophyta</taxon>
        <taxon>Embryophyta</taxon>
        <taxon>Tracheophyta</taxon>
        <taxon>Spermatophyta</taxon>
        <taxon>Magnoliopsida</taxon>
        <taxon>Liliopsida</taxon>
        <taxon>Poales</taxon>
        <taxon>Poaceae</taxon>
        <taxon>BOP clade</taxon>
        <taxon>Oryzoideae</taxon>
        <taxon>Oryzeae</taxon>
        <taxon>Oryzinae</taxon>
        <taxon>Oryza</taxon>
        <taxon>Oryza sativa</taxon>
    </lineage>
</organism>
<name>A0A0P0WWN9_ORYSJ</name>
<reference evidence="1 2" key="2">
    <citation type="journal article" date="2013" name="Plant Cell Physiol.">
        <title>Rice Annotation Project Database (RAP-DB): an integrative and interactive database for rice genomics.</title>
        <authorList>
            <person name="Sakai H."/>
            <person name="Lee S.S."/>
            <person name="Tanaka T."/>
            <person name="Numa H."/>
            <person name="Kim J."/>
            <person name="Kawahara Y."/>
            <person name="Wakimoto H."/>
            <person name="Yang C.C."/>
            <person name="Iwamoto M."/>
            <person name="Abe T."/>
            <person name="Yamada Y."/>
            <person name="Muto A."/>
            <person name="Inokuchi H."/>
            <person name="Ikemura T."/>
            <person name="Matsumoto T."/>
            <person name="Sasaki T."/>
            <person name="Itoh T."/>
        </authorList>
    </citation>
    <scope>NUCLEOTIDE SEQUENCE [LARGE SCALE GENOMIC DNA]</scope>
    <source>
        <strain evidence="2">cv. Nipponbare</strain>
    </source>
</reference>
<keyword evidence="2" id="KW-1185">Reference proteome</keyword>
<evidence type="ECO:0000313" key="2">
    <source>
        <dbReference type="Proteomes" id="UP000059680"/>
    </source>
</evidence>
<sequence>DSSAKGIGLAHQEELREERHRAFVPCVHHCMVSVKPLFRLPKEGKRKQSEPDGIWADAFHRVCATNLKELLQMSTSILIWLATEGASLRHSNEAGLQVEVTVSQVDVWPNGHIVSRGSGELTGGLLSHILKARGRWDDWFVCRQSFLWRDNLRIDT</sequence>
<dbReference type="Proteomes" id="UP000059680">
    <property type="component" value="Chromosome 6"/>
</dbReference>
<dbReference type="Gramene" id="Os06t0479701-01">
    <property type="protein sequence ID" value="Os06t0479701-01"/>
    <property type="gene ID" value="Os06g0479701"/>
</dbReference>
<dbReference type="PaxDb" id="39947-A0A0P0WWN9"/>
<feature type="non-terminal residue" evidence="1">
    <location>
        <position position="1"/>
    </location>
</feature>
<reference evidence="1 2" key="3">
    <citation type="journal article" date="2013" name="Rice">
        <title>Improvement of the Oryza sativa Nipponbare reference genome using next generation sequence and optical map data.</title>
        <authorList>
            <person name="Kawahara Y."/>
            <person name="de la Bastide M."/>
            <person name="Hamilton J.P."/>
            <person name="Kanamori H."/>
            <person name="McCombie W.R."/>
            <person name="Ouyang S."/>
            <person name="Schwartz D.C."/>
            <person name="Tanaka T."/>
            <person name="Wu J."/>
            <person name="Zhou S."/>
            <person name="Childs K.L."/>
            <person name="Davidson R.M."/>
            <person name="Lin H."/>
            <person name="Quesada-Ocampo L."/>
            <person name="Vaillancourt B."/>
            <person name="Sakai H."/>
            <person name="Lee S.S."/>
            <person name="Kim J."/>
            <person name="Numa H."/>
            <person name="Itoh T."/>
            <person name="Buell C.R."/>
            <person name="Matsumoto T."/>
        </authorList>
    </citation>
    <scope>NUCLEOTIDE SEQUENCE [LARGE SCALE GENOMIC DNA]</scope>
    <source>
        <strain evidence="2">cv. Nipponbare</strain>
    </source>
</reference>
<accession>A0A0P0WWN9</accession>
<dbReference type="EMBL" id="AP014962">
    <property type="protein sequence ID" value="BAS97794.1"/>
    <property type="molecule type" value="Genomic_DNA"/>
</dbReference>
<proteinExistence type="predicted"/>
<protein>
    <submittedName>
        <fullName evidence="1">Os06g0479701 protein</fullName>
    </submittedName>
</protein>
<dbReference type="InParanoid" id="A0A0P0WWN9"/>
<gene>
    <name evidence="1" type="ordered locus">Os06g0479701</name>
    <name evidence="1" type="ORF">OSNPB_060479701</name>
</gene>
<reference evidence="2" key="1">
    <citation type="journal article" date="2005" name="Nature">
        <title>The map-based sequence of the rice genome.</title>
        <authorList>
            <consortium name="International rice genome sequencing project (IRGSP)"/>
            <person name="Matsumoto T."/>
            <person name="Wu J."/>
            <person name="Kanamori H."/>
            <person name="Katayose Y."/>
            <person name="Fujisawa M."/>
            <person name="Namiki N."/>
            <person name="Mizuno H."/>
            <person name="Yamamoto K."/>
            <person name="Antonio B.A."/>
            <person name="Baba T."/>
            <person name="Sakata K."/>
            <person name="Nagamura Y."/>
            <person name="Aoki H."/>
            <person name="Arikawa K."/>
            <person name="Arita K."/>
            <person name="Bito T."/>
            <person name="Chiden Y."/>
            <person name="Fujitsuka N."/>
            <person name="Fukunaka R."/>
            <person name="Hamada M."/>
            <person name="Harada C."/>
            <person name="Hayashi A."/>
            <person name="Hijishita S."/>
            <person name="Honda M."/>
            <person name="Hosokawa S."/>
            <person name="Ichikawa Y."/>
            <person name="Idonuma A."/>
            <person name="Iijima M."/>
            <person name="Ikeda M."/>
            <person name="Ikeno M."/>
            <person name="Ito K."/>
            <person name="Ito S."/>
            <person name="Ito T."/>
            <person name="Ito Y."/>
            <person name="Ito Y."/>
            <person name="Iwabuchi A."/>
            <person name="Kamiya K."/>
            <person name="Karasawa W."/>
            <person name="Kurita K."/>
            <person name="Katagiri S."/>
            <person name="Kikuta A."/>
            <person name="Kobayashi H."/>
            <person name="Kobayashi N."/>
            <person name="Machita K."/>
            <person name="Maehara T."/>
            <person name="Masukawa M."/>
            <person name="Mizubayashi T."/>
            <person name="Mukai Y."/>
            <person name="Nagasaki H."/>
            <person name="Nagata Y."/>
            <person name="Naito S."/>
            <person name="Nakashima M."/>
            <person name="Nakama Y."/>
            <person name="Nakamichi Y."/>
            <person name="Nakamura M."/>
            <person name="Meguro A."/>
            <person name="Negishi M."/>
            <person name="Ohta I."/>
            <person name="Ohta T."/>
            <person name="Okamoto M."/>
            <person name="Ono N."/>
            <person name="Saji S."/>
            <person name="Sakaguchi M."/>
            <person name="Sakai K."/>
            <person name="Shibata M."/>
            <person name="Shimokawa T."/>
            <person name="Song J."/>
            <person name="Takazaki Y."/>
            <person name="Terasawa K."/>
            <person name="Tsugane M."/>
            <person name="Tsuji K."/>
            <person name="Ueda S."/>
            <person name="Waki K."/>
            <person name="Yamagata H."/>
            <person name="Yamamoto M."/>
            <person name="Yamamoto S."/>
            <person name="Yamane H."/>
            <person name="Yoshiki S."/>
            <person name="Yoshihara R."/>
            <person name="Yukawa K."/>
            <person name="Zhong H."/>
            <person name="Yano M."/>
            <person name="Yuan Q."/>
            <person name="Ouyang S."/>
            <person name="Liu J."/>
            <person name="Jones K.M."/>
            <person name="Gansberger K."/>
            <person name="Moffat K."/>
            <person name="Hill J."/>
            <person name="Bera J."/>
            <person name="Fadrosh D."/>
            <person name="Jin S."/>
            <person name="Johri S."/>
            <person name="Kim M."/>
            <person name="Overton L."/>
            <person name="Reardon M."/>
            <person name="Tsitrin T."/>
            <person name="Vuong H."/>
            <person name="Weaver B."/>
            <person name="Ciecko A."/>
            <person name="Tallon L."/>
            <person name="Jackson J."/>
            <person name="Pai G."/>
            <person name="Aken S.V."/>
            <person name="Utterback T."/>
            <person name="Reidmuller S."/>
            <person name="Feldblyum T."/>
            <person name="Hsiao J."/>
            <person name="Zismann V."/>
            <person name="Iobst S."/>
            <person name="de Vazeille A.R."/>
            <person name="Buell C.R."/>
            <person name="Ying K."/>
            <person name="Li Y."/>
            <person name="Lu T."/>
            <person name="Huang Y."/>
            <person name="Zhao Q."/>
            <person name="Feng Q."/>
            <person name="Zhang L."/>
            <person name="Zhu J."/>
            <person name="Weng Q."/>
            <person name="Mu J."/>
            <person name="Lu Y."/>
            <person name="Fan D."/>
            <person name="Liu Y."/>
            <person name="Guan J."/>
            <person name="Zhang Y."/>
            <person name="Yu S."/>
            <person name="Liu X."/>
            <person name="Zhang Y."/>
            <person name="Hong G."/>
            <person name="Han B."/>
            <person name="Choisne N."/>
            <person name="Demange N."/>
            <person name="Orjeda G."/>
            <person name="Samain S."/>
            <person name="Cattolico L."/>
            <person name="Pelletier E."/>
            <person name="Couloux A."/>
            <person name="Segurens B."/>
            <person name="Wincker P."/>
            <person name="D'Hont A."/>
            <person name="Scarpelli C."/>
            <person name="Weissenbach J."/>
            <person name="Salanoubat M."/>
            <person name="Quetier F."/>
            <person name="Yu Y."/>
            <person name="Kim H.R."/>
            <person name="Rambo T."/>
            <person name="Currie J."/>
            <person name="Collura K."/>
            <person name="Luo M."/>
            <person name="Yang T."/>
            <person name="Ammiraju J.S.S."/>
            <person name="Engler F."/>
            <person name="Soderlund C."/>
            <person name="Wing R.A."/>
            <person name="Palmer L.E."/>
            <person name="de la Bastide M."/>
            <person name="Spiegel L."/>
            <person name="Nascimento L."/>
            <person name="Zutavern T."/>
            <person name="O'Shaughnessy A."/>
            <person name="Dike S."/>
            <person name="Dedhia N."/>
            <person name="Preston R."/>
            <person name="Balija V."/>
            <person name="McCombie W.R."/>
            <person name="Chow T."/>
            <person name="Chen H."/>
            <person name="Chung M."/>
            <person name="Chen C."/>
            <person name="Shaw J."/>
            <person name="Wu H."/>
            <person name="Hsiao K."/>
            <person name="Chao Y."/>
            <person name="Chu M."/>
            <person name="Cheng C."/>
            <person name="Hour A."/>
            <person name="Lee P."/>
            <person name="Lin S."/>
            <person name="Lin Y."/>
            <person name="Liou J."/>
            <person name="Liu S."/>
            <person name="Hsing Y."/>
            <person name="Raghuvanshi S."/>
            <person name="Mohanty A."/>
            <person name="Bharti A.K."/>
            <person name="Gaur A."/>
            <person name="Gupta V."/>
            <person name="Kumar D."/>
            <person name="Ravi V."/>
            <person name="Vij S."/>
            <person name="Kapur A."/>
            <person name="Khurana P."/>
            <person name="Khurana P."/>
            <person name="Khurana J.P."/>
            <person name="Tyagi A.K."/>
            <person name="Gaikwad K."/>
            <person name="Singh A."/>
            <person name="Dalal V."/>
            <person name="Srivastava S."/>
            <person name="Dixit A."/>
            <person name="Pal A.K."/>
            <person name="Ghazi I.A."/>
            <person name="Yadav M."/>
            <person name="Pandit A."/>
            <person name="Bhargava A."/>
            <person name="Sureshbabu K."/>
            <person name="Batra K."/>
            <person name="Sharma T.R."/>
            <person name="Mohapatra T."/>
            <person name="Singh N.K."/>
            <person name="Messing J."/>
            <person name="Nelson A.B."/>
            <person name="Fuks G."/>
            <person name="Kavchok S."/>
            <person name="Keizer G."/>
            <person name="Linton E."/>
            <person name="Llaca V."/>
            <person name="Song R."/>
            <person name="Tanyolac B."/>
            <person name="Young S."/>
            <person name="Ho-Il K."/>
            <person name="Hahn J.H."/>
            <person name="Sangsakoo G."/>
            <person name="Vanavichit A."/>
            <person name="de Mattos Luiz.A.T."/>
            <person name="Zimmer P.D."/>
            <person name="Malone G."/>
            <person name="Dellagostin O."/>
            <person name="de Oliveira A.C."/>
            <person name="Bevan M."/>
            <person name="Bancroft I."/>
            <person name="Minx P."/>
            <person name="Cordum H."/>
            <person name="Wilson R."/>
            <person name="Cheng Z."/>
            <person name="Jin W."/>
            <person name="Jiang J."/>
            <person name="Leong S.A."/>
            <person name="Iwama H."/>
            <person name="Gojobori T."/>
            <person name="Itoh T."/>
            <person name="Niimura Y."/>
            <person name="Fujii Y."/>
            <person name="Habara T."/>
            <person name="Sakai H."/>
            <person name="Sato Y."/>
            <person name="Wilson G."/>
            <person name="Kumar K."/>
            <person name="McCouch S."/>
            <person name="Juretic N."/>
            <person name="Hoen D."/>
            <person name="Wright S."/>
            <person name="Bruskiewich R."/>
            <person name="Bureau T."/>
            <person name="Miyao A."/>
            <person name="Hirochika H."/>
            <person name="Nishikawa T."/>
            <person name="Kadowaki K."/>
            <person name="Sugiura M."/>
            <person name="Burr B."/>
            <person name="Sasaki T."/>
        </authorList>
    </citation>
    <scope>NUCLEOTIDE SEQUENCE [LARGE SCALE GENOMIC DNA]</scope>
    <source>
        <strain evidence="2">cv. Nipponbare</strain>
    </source>
</reference>
<evidence type="ECO:0000313" key="1">
    <source>
        <dbReference type="EMBL" id="BAS97794.1"/>
    </source>
</evidence>
<dbReference type="AlphaFoldDB" id="A0A0P0WWN9"/>